<gene>
    <name evidence="2" type="ORF">RG47T_1679</name>
</gene>
<evidence type="ECO:0008006" key="4">
    <source>
        <dbReference type="Google" id="ProtNLM"/>
    </source>
</evidence>
<keyword evidence="3" id="KW-1185">Reference proteome</keyword>
<evidence type="ECO:0000313" key="3">
    <source>
        <dbReference type="Proteomes" id="UP000186720"/>
    </source>
</evidence>
<dbReference type="Proteomes" id="UP000186720">
    <property type="component" value="Unassembled WGS sequence"/>
</dbReference>
<evidence type="ECO:0000313" key="2">
    <source>
        <dbReference type="EMBL" id="OKS86228.1"/>
    </source>
</evidence>
<feature type="chain" id="PRO_5010239594" description="Lipoprotein" evidence="1">
    <location>
        <begin position="20"/>
        <end position="174"/>
    </location>
</feature>
<proteinExistence type="predicted"/>
<dbReference type="OrthoDB" id="666398at2"/>
<dbReference type="AlphaFoldDB" id="A0A1Q5ZWY9"/>
<dbReference type="RefSeq" id="WP_074488948.1">
    <property type="nucleotide sequence ID" value="NZ_FPAM01000013.1"/>
</dbReference>
<accession>A0A1Q5ZWY9</accession>
<feature type="signal peptide" evidence="1">
    <location>
        <begin position="1"/>
        <end position="19"/>
    </location>
</feature>
<protein>
    <recommendedName>
        <fullName evidence="4">Lipoprotein</fullName>
    </recommendedName>
</protein>
<sequence length="174" mass="19058">MKKALLLLMAVTLLFTACKKDDISHQDAYEDSYKKFTAFKTSFSNSYSYVVSSASVFGPSTTTTITVNKGKVVSRSSKFYRRSEDGKSSVLFISWEEDESSVGTHKEGAEAITLDQVYDTAKNVWLKADKKTNKVYFETNADGLISSCGYVPDGCQDDCFSGISISSIAGGSYN</sequence>
<dbReference type="PROSITE" id="PS51257">
    <property type="entry name" value="PROKAR_LIPOPROTEIN"/>
    <property type="match status" value="1"/>
</dbReference>
<dbReference type="EMBL" id="MPPL01000001">
    <property type="protein sequence ID" value="OKS86228.1"/>
    <property type="molecule type" value="Genomic_DNA"/>
</dbReference>
<comment type="caution">
    <text evidence="2">The sequence shown here is derived from an EMBL/GenBank/DDBJ whole genome shotgun (WGS) entry which is preliminary data.</text>
</comment>
<reference evidence="2 3" key="1">
    <citation type="submission" date="2016-11" db="EMBL/GenBank/DDBJ databases">
        <title>Whole Genome Sequencing of Mucilaginibacter polytrichastri RG4-7(T) isolated from the moss sample.</title>
        <authorList>
            <person name="Li Y."/>
        </authorList>
    </citation>
    <scope>NUCLEOTIDE SEQUENCE [LARGE SCALE GENOMIC DNA]</scope>
    <source>
        <strain evidence="2 3">RG4-7</strain>
    </source>
</reference>
<organism evidence="2 3">
    <name type="scientific">Mucilaginibacter polytrichastri</name>
    <dbReference type="NCBI Taxonomy" id="1302689"/>
    <lineage>
        <taxon>Bacteria</taxon>
        <taxon>Pseudomonadati</taxon>
        <taxon>Bacteroidota</taxon>
        <taxon>Sphingobacteriia</taxon>
        <taxon>Sphingobacteriales</taxon>
        <taxon>Sphingobacteriaceae</taxon>
        <taxon>Mucilaginibacter</taxon>
    </lineage>
</organism>
<name>A0A1Q5ZWY9_9SPHI</name>
<evidence type="ECO:0000256" key="1">
    <source>
        <dbReference type="SAM" id="SignalP"/>
    </source>
</evidence>
<dbReference type="STRING" id="1302689.RG47T_1679"/>
<keyword evidence="1" id="KW-0732">Signal</keyword>